<dbReference type="AlphaFoldDB" id="A0A1I4Q8I3"/>
<dbReference type="Proteomes" id="UP000183287">
    <property type="component" value="Unassembled WGS sequence"/>
</dbReference>
<sequence length="76" mass="9282">MNNWQPIETAPKNRRILLRYEDQSIYIGKYHREHDLFLNDVQEIIMMMDRKKSLPVNYFPVAWMELPEFDGVRENP</sequence>
<proteinExistence type="predicted"/>
<protein>
    <recommendedName>
        <fullName evidence="3">DUF551 domain-containing protein</fullName>
    </recommendedName>
</protein>
<dbReference type="RefSeq" id="WP_143083399.1">
    <property type="nucleotide sequence ID" value="NZ_FOUB01000025.1"/>
</dbReference>
<accession>A0A1I4Q8I3</accession>
<evidence type="ECO:0000313" key="1">
    <source>
        <dbReference type="EMBL" id="SFM35943.1"/>
    </source>
</evidence>
<dbReference type="EMBL" id="FOUB01000025">
    <property type="protein sequence ID" value="SFM35943.1"/>
    <property type="molecule type" value="Genomic_DNA"/>
</dbReference>
<evidence type="ECO:0000313" key="2">
    <source>
        <dbReference type="Proteomes" id="UP000183287"/>
    </source>
</evidence>
<gene>
    <name evidence="1" type="ORF">SAMN05421863_102516</name>
</gene>
<evidence type="ECO:0008006" key="3">
    <source>
        <dbReference type="Google" id="ProtNLM"/>
    </source>
</evidence>
<organism evidence="1 2">
    <name type="scientific">Nitrosomonas communis</name>
    <dbReference type="NCBI Taxonomy" id="44574"/>
    <lineage>
        <taxon>Bacteria</taxon>
        <taxon>Pseudomonadati</taxon>
        <taxon>Pseudomonadota</taxon>
        <taxon>Betaproteobacteria</taxon>
        <taxon>Nitrosomonadales</taxon>
        <taxon>Nitrosomonadaceae</taxon>
        <taxon>Nitrosomonas</taxon>
    </lineage>
</organism>
<keyword evidence="2" id="KW-1185">Reference proteome</keyword>
<name>A0A1I4Q8I3_9PROT</name>
<dbReference type="OrthoDB" id="7510885at2"/>
<reference evidence="2" key="1">
    <citation type="submission" date="2016-10" db="EMBL/GenBank/DDBJ databases">
        <authorList>
            <person name="Varghese N."/>
            <person name="Submissions S."/>
        </authorList>
    </citation>
    <scope>NUCLEOTIDE SEQUENCE [LARGE SCALE GENOMIC DNA]</scope>
    <source>
        <strain evidence="2">Nm44</strain>
    </source>
</reference>